<evidence type="ECO:0000313" key="1">
    <source>
        <dbReference type="EMBL" id="EGU74973.1"/>
    </source>
</evidence>
<dbReference type="EMBL" id="AFQF01003605">
    <property type="protein sequence ID" value="EGU74973.1"/>
    <property type="molecule type" value="Genomic_DNA"/>
</dbReference>
<organism evidence="1">
    <name type="scientific">Fusarium oxysporum (strain Fo5176)</name>
    <name type="common">Fusarium vascular wilt</name>
    <dbReference type="NCBI Taxonomy" id="660025"/>
    <lineage>
        <taxon>Eukaryota</taxon>
        <taxon>Fungi</taxon>
        <taxon>Dikarya</taxon>
        <taxon>Ascomycota</taxon>
        <taxon>Pezizomycotina</taxon>
        <taxon>Sordariomycetes</taxon>
        <taxon>Hypocreomycetidae</taxon>
        <taxon>Hypocreales</taxon>
        <taxon>Nectriaceae</taxon>
        <taxon>Fusarium</taxon>
        <taxon>Fusarium oxysporum species complex</taxon>
    </lineage>
</organism>
<accession>F9G784</accession>
<name>F9G784_FUSOF</name>
<dbReference type="AlphaFoldDB" id="F9G784"/>
<proteinExistence type="predicted"/>
<comment type="caution">
    <text evidence="1">The sequence shown here is derived from an EMBL/GenBank/DDBJ whole genome shotgun (WGS) entry which is preliminary data.</text>
</comment>
<gene>
    <name evidence="1" type="ORF">FOXB_14516</name>
</gene>
<reference evidence="1" key="1">
    <citation type="journal article" date="2012" name="Mol. Plant Microbe Interact.">
        <title>A highly conserved effector in Fusarium oxysporum is required for full virulence on Arabidopsis.</title>
        <authorList>
            <person name="Thatcher L.F."/>
            <person name="Gardiner D.M."/>
            <person name="Kazan K."/>
            <person name="Manners J."/>
        </authorList>
    </citation>
    <scope>NUCLEOTIDE SEQUENCE [LARGE SCALE GENOMIC DNA]</scope>
    <source>
        <strain evidence="1">Fo5176</strain>
    </source>
</reference>
<protein>
    <submittedName>
        <fullName evidence="1">Uncharacterized protein</fullName>
    </submittedName>
</protein>
<sequence>MYPFHLSYRPISDEPLGASDVASLPSDIAYQCGSVEAAVGLQLTVIEDLCEAQLPVVVLEGLDEERATYHCNGEGTSWSSFDGRSAGMQSIAVVPLAVRPFEPLQKHKVLAAYLLAAVLIYQQGDQITFEAQQEVGGLLGVVNANESGSEIVGDEDYPSVEAQGYEHTVNRRNY</sequence>